<sequence length="250" mass="28455">MKRTSERQESYPKFYAKKNIQQLKEEFKKRISNVLHEYPNKSAAIRLSKELKFATNFRNILELVISAEPGSINVVICNQLLKKIKDYPLTLFIFNEAKSSRLADAITFTSFIDAALFTNHTDAAKECYNSHFQFHLPIHKNSPNHFTIDFHGASFGTAWFTLHALAQSPELNYTLIIGKSSHSKLGQAPAVQSALDLFAKEHQEAISLQKNQFNTGVTFFKKLQPIDISKTINKAWSGHLLAENRQLNLT</sequence>
<dbReference type="PATRIC" id="fig|45074.5.peg.3218"/>
<reference evidence="1 2" key="1">
    <citation type="submission" date="2015-11" db="EMBL/GenBank/DDBJ databases">
        <title>Genomic analysis of 38 Legionella species identifies large and diverse effector repertoires.</title>
        <authorList>
            <person name="Burstein D."/>
            <person name="Amaro F."/>
            <person name="Zusman T."/>
            <person name="Lifshitz Z."/>
            <person name="Cohen O."/>
            <person name="Gilbert J.A."/>
            <person name="Pupko T."/>
            <person name="Shuman H.A."/>
            <person name="Segal G."/>
        </authorList>
    </citation>
    <scope>NUCLEOTIDE SEQUENCE [LARGE SCALE GENOMIC DNA]</scope>
    <source>
        <strain evidence="1 2">SC-63-C7</strain>
    </source>
</reference>
<dbReference type="Proteomes" id="UP000054703">
    <property type="component" value="Unassembled WGS sequence"/>
</dbReference>
<keyword evidence="2" id="KW-1185">Reference proteome</keyword>
<name>A0A0W0YH68_9GAMM</name>
<proteinExistence type="predicted"/>
<dbReference type="EMBL" id="LNYU01000083">
    <property type="protein sequence ID" value="KTD56301.1"/>
    <property type="molecule type" value="Genomic_DNA"/>
</dbReference>
<evidence type="ECO:0000313" key="2">
    <source>
        <dbReference type="Proteomes" id="UP000054703"/>
    </source>
</evidence>
<gene>
    <name evidence="1" type="ORF">Lsan_2989</name>
</gene>
<dbReference type="RefSeq" id="WP_058514956.1">
    <property type="nucleotide sequence ID" value="NZ_CAAAIH010000010.1"/>
</dbReference>
<protein>
    <submittedName>
        <fullName evidence="1">Uncharacterized protein</fullName>
    </submittedName>
</protein>
<dbReference type="AlphaFoldDB" id="A0A0W0YH68"/>
<comment type="caution">
    <text evidence="1">The sequence shown here is derived from an EMBL/GenBank/DDBJ whole genome shotgun (WGS) entry which is preliminary data.</text>
</comment>
<organism evidence="1 2">
    <name type="scientific">Legionella santicrucis</name>
    <dbReference type="NCBI Taxonomy" id="45074"/>
    <lineage>
        <taxon>Bacteria</taxon>
        <taxon>Pseudomonadati</taxon>
        <taxon>Pseudomonadota</taxon>
        <taxon>Gammaproteobacteria</taxon>
        <taxon>Legionellales</taxon>
        <taxon>Legionellaceae</taxon>
        <taxon>Legionella</taxon>
    </lineage>
</organism>
<evidence type="ECO:0000313" key="1">
    <source>
        <dbReference type="EMBL" id="KTD56301.1"/>
    </source>
</evidence>
<accession>A0A0W0YH68</accession>